<evidence type="ECO:0000313" key="3">
    <source>
        <dbReference type="Proteomes" id="UP000011087"/>
    </source>
</evidence>
<organism evidence="1">
    <name type="scientific">Guillardia theta (strain CCMP2712)</name>
    <name type="common">Cryptophyte</name>
    <dbReference type="NCBI Taxonomy" id="905079"/>
    <lineage>
        <taxon>Eukaryota</taxon>
        <taxon>Cryptophyceae</taxon>
        <taxon>Pyrenomonadales</taxon>
        <taxon>Geminigeraceae</taxon>
        <taxon>Guillardia</taxon>
    </lineage>
</organism>
<protein>
    <submittedName>
        <fullName evidence="1 2">Uncharacterized protein</fullName>
    </submittedName>
</protein>
<sequence length="292" mass="32714">MDSIQHRKSTGKYFRPNKVQRLNRGELLVSAFSSMLASDGRQSKDPHMDDGLRAQREAFDLLNPSKSKAGKKLSYQRGMRSNLLWRAFIGPSSPKAAVDSNEGEMEIRDMRMRSASSPAHIYPRKSIPHQRGARGAILSTMLHGLIGTSTGEEHRNDNQLTADGLRQQSRFFHDAEVQLRSVDETQEPEDGKWTLCMVAVDERSVLHLFEQGSDLAFISSPLRLISITHTPGGKDETNDVAHVINIIMEVASNPNEMRVASADTKKHSVFSACLKIEEQEPRERLIAILREA</sequence>
<evidence type="ECO:0000313" key="1">
    <source>
        <dbReference type="EMBL" id="EKX39318.1"/>
    </source>
</evidence>
<dbReference type="EMBL" id="JH993040">
    <property type="protein sequence ID" value="EKX39318.1"/>
    <property type="molecule type" value="Genomic_DNA"/>
</dbReference>
<dbReference type="AlphaFoldDB" id="L1ISX5"/>
<dbReference type="PaxDb" id="55529-EKX39318"/>
<dbReference type="HOGENOM" id="CLU_954570_0_0_1"/>
<gene>
    <name evidence="1" type="ORF">GUITHDRAFT_143528</name>
</gene>
<dbReference type="RefSeq" id="XP_005826298.1">
    <property type="nucleotide sequence ID" value="XM_005826241.1"/>
</dbReference>
<accession>L1ISX5</accession>
<evidence type="ECO:0000313" key="2">
    <source>
        <dbReference type="EnsemblProtists" id="EKX39318"/>
    </source>
</evidence>
<proteinExistence type="predicted"/>
<dbReference type="Proteomes" id="UP000011087">
    <property type="component" value="Unassembled WGS sequence"/>
</dbReference>
<keyword evidence="3" id="KW-1185">Reference proteome</keyword>
<dbReference type="EnsemblProtists" id="EKX39318">
    <property type="protein sequence ID" value="EKX39318"/>
    <property type="gene ID" value="GUITHDRAFT_143528"/>
</dbReference>
<name>L1ISX5_GUITC</name>
<dbReference type="GeneID" id="17296132"/>
<reference evidence="1 3" key="1">
    <citation type="journal article" date="2012" name="Nature">
        <title>Algal genomes reveal evolutionary mosaicism and the fate of nucleomorphs.</title>
        <authorList>
            <consortium name="DOE Joint Genome Institute"/>
            <person name="Curtis B.A."/>
            <person name="Tanifuji G."/>
            <person name="Burki F."/>
            <person name="Gruber A."/>
            <person name="Irimia M."/>
            <person name="Maruyama S."/>
            <person name="Arias M.C."/>
            <person name="Ball S.G."/>
            <person name="Gile G.H."/>
            <person name="Hirakawa Y."/>
            <person name="Hopkins J.F."/>
            <person name="Kuo A."/>
            <person name="Rensing S.A."/>
            <person name="Schmutz J."/>
            <person name="Symeonidi A."/>
            <person name="Elias M."/>
            <person name="Eveleigh R.J."/>
            <person name="Herman E.K."/>
            <person name="Klute M.J."/>
            <person name="Nakayama T."/>
            <person name="Obornik M."/>
            <person name="Reyes-Prieto A."/>
            <person name="Armbrust E.V."/>
            <person name="Aves S.J."/>
            <person name="Beiko R.G."/>
            <person name="Coutinho P."/>
            <person name="Dacks J.B."/>
            <person name="Durnford D.G."/>
            <person name="Fast N.M."/>
            <person name="Green B.R."/>
            <person name="Grisdale C.J."/>
            <person name="Hempel F."/>
            <person name="Henrissat B."/>
            <person name="Hoppner M.P."/>
            <person name="Ishida K."/>
            <person name="Kim E."/>
            <person name="Koreny L."/>
            <person name="Kroth P.G."/>
            <person name="Liu Y."/>
            <person name="Malik S.B."/>
            <person name="Maier U.G."/>
            <person name="McRose D."/>
            <person name="Mock T."/>
            <person name="Neilson J.A."/>
            <person name="Onodera N.T."/>
            <person name="Poole A.M."/>
            <person name="Pritham E.J."/>
            <person name="Richards T.A."/>
            <person name="Rocap G."/>
            <person name="Roy S.W."/>
            <person name="Sarai C."/>
            <person name="Schaack S."/>
            <person name="Shirato S."/>
            <person name="Slamovits C.H."/>
            <person name="Spencer D.F."/>
            <person name="Suzuki S."/>
            <person name="Worden A.Z."/>
            <person name="Zauner S."/>
            <person name="Barry K."/>
            <person name="Bell C."/>
            <person name="Bharti A.K."/>
            <person name="Crow J.A."/>
            <person name="Grimwood J."/>
            <person name="Kramer R."/>
            <person name="Lindquist E."/>
            <person name="Lucas S."/>
            <person name="Salamov A."/>
            <person name="McFadden G.I."/>
            <person name="Lane C.E."/>
            <person name="Keeling P.J."/>
            <person name="Gray M.W."/>
            <person name="Grigoriev I.V."/>
            <person name="Archibald J.M."/>
        </authorList>
    </citation>
    <scope>NUCLEOTIDE SEQUENCE</scope>
    <source>
        <strain evidence="1 3">CCMP2712</strain>
    </source>
</reference>
<reference evidence="3" key="2">
    <citation type="submission" date="2012-11" db="EMBL/GenBank/DDBJ databases">
        <authorList>
            <person name="Kuo A."/>
            <person name="Curtis B.A."/>
            <person name="Tanifuji G."/>
            <person name="Burki F."/>
            <person name="Gruber A."/>
            <person name="Irimia M."/>
            <person name="Maruyama S."/>
            <person name="Arias M.C."/>
            <person name="Ball S.G."/>
            <person name="Gile G.H."/>
            <person name="Hirakawa Y."/>
            <person name="Hopkins J.F."/>
            <person name="Rensing S.A."/>
            <person name="Schmutz J."/>
            <person name="Symeonidi A."/>
            <person name="Elias M."/>
            <person name="Eveleigh R.J."/>
            <person name="Herman E.K."/>
            <person name="Klute M.J."/>
            <person name="Nakayama T."/>
            <person name="Obornik M."/>
            <person name="Reyes-Prieto A."/>
            <person name="Armbrust E.V."/>
            <person name="Aves S.J."/>
            <person name="Beiko R.G."/>
            <person name="Coutinho P."/>
            <person name="Dacks J.B."/>
            <person name="Durnford D.G."/>
            <person name="Fast N.M."/>
            <person name="Green B.R."/>
            <person name="Grisdale C."/>
            <person name="Hempe F."/>
            <person name="Henrissat B."/>
            <person name="Hoppner M.P."/>
            <person name="Ishida K.-I."/>
            <person name="Kim E."/>
            <person name="Koreny L."/>
            <person name="Kroth P.G."/>
            <person name="Liu Y."/>
            <person name="Malik S.-B."/>
            <person name="Maier U.G."/>
            <person name="McRose D."/>
            <person name="Mock T."/>
            <person name="Neilson J.A."/>
            <person name="Onodera N.T."/>
            <person name="Poole A.M."/>
            <person name="Pritham E.J."/>
            <person name="Richards T.A."/>
            <person name="Rocap G."/>
            <person name="Roy S.W."/>
            <person name="Sarai C."/>
            <person name="Schaack S."/>
            <person name="Shirato S."/>
            <person name="Slamovits C.H."/>
            <person name="Spencer D.F."/>
            <person name="Suzuki S."/>
            <person name="Worden A.Z."/>
            <person name="Zauner S."/>
            <person name="Barry K."/>
            <person name="Bell C."/>
            <person name="Bharti A.K."/>
            <person name="Crow J.A."/>
            <person name="Grimwood J."/>
            <person name="Kramer R."/>
            <person name="Lindquist E."/>
            <person name="Lucas S."/>
            <person name="Salamov A."/>
            <person name="McFadden G.I."/>
            <person name="Lane C.E."/>
            <person name="Keeling P.J."/>
            <person name="Gray M.W."/>
            <person name="Grigoriev I.V."/>
            <person name="Archibald J.M."/>
        </authorList>
    </citation>
    <scope>NUCLEOTIDE SEQUENCE</scope>
    <source>
        <strain evidence="3">CCMP2712</strain>
    </source>
</reference>
<reference evidence="2" key="3">
    <citation type="submission" date="2015-06" db="UniProtKB">
        <authorList>
            <consortium name="EnsemblProtists"/>
        </authorList>
    </citation>
    <scope>IDENTIFICATION</scope>
</reference>
<dbReference type="KEGG" id="gtt:GUITHDRAFT_143528"/>